<accession>A0AAE8MYI5</accession>
<evidence type="ECO:0000313" key="3">
    <source>
        <dbReference type="EMBL" id="SPO02930.1"/>
    </source>
</evidence>
<evidence type="ECO:0000313" key="4">
    <source>
        <dbReference type="Proteomes" id="UP001187682"/>
    </source>
</evidence>
<keyword evidence="2" id="KW-0732">Signal</keyword>
<keyword evidence="4" id="KW-1185">Reference proteome</keyword>
<gene>
    <name evidence="3" type="ORF">DNG_05608</name>
</gene>
<sequence>MKFILATFALLATAQAAAMGERRAAPGVPVDPVHLIPSEVVPSVVPGVPGRPLSDPLPGAPALPLKGREEEPTPIKGDAPSASGTGKPTPTESEKPEKPDSPLGPLNDLIGGLGLPL</sequence>
<protein>
    <submittedName>
        <fullName evidence="3">Uncharacterized protein</fullName>
    </submittedName>
</protein>
<feature type="chain" id="PRO_5042004011" evidence="2">
    <location>
        <begin position="17"/>
        <end position="117"/>
    </location>
</feature>
<reference evidence="3" key="1">
    <citation type="submission" date="2018-03" db="EMBL/GenBank/DDBJ databases">
        <authorList>
            <person name="Guldener U."/>
        </authorList>
    </citation>
    <scope>NUCLEOTIDE SEQUENCE</scope>
</reference>
<dbReference type="EMBL" id="ONZQ02000007">
    <property type="protein sequence ID" value="SPO02930.1"/>
    <property type="molecule type" value="Genomic_DNA"/>
</dbReference>
<dbReference type="Proteomes" id="UP001187682">
    <property type="component" value="Unassembled WGS sequence"/>
</dbReference>
<feature type="signal peptide" evidence="2">
    <location>
        <begin position="1"/>
        <end position="16"/>
    </location>
</feature>
<evidence type="ECO:0000256" key="1">
    <source>
        <dbReference type="SAM" id="MobiDB-lite"/>
    </source>
</evidence>
<feature type="region of interest" description="Disordered" evidence="1">
    <location>
        <begin position="44"/>
        <end position="117"/>
    </location>
</feature>
<proteinExistence type="predicted"/>
<dbReference type="AlphaFoldDB" id="A0AAE8MYI5"/>
<feature type="compositionally biased region" description="Low complexity" evidence="1">
    <location>
        <begin position="44"/>
        <end position="65"/>
    </location>
</feature>
<name>A0AAE8MYI5_9PEZI</name>
<organism evidence="3 4">
    <name type="scientific">Cephalotrichum gorgonifer</name>
    <dbReference type="NCBI Taxonomy" id="2041049"/>
    <lineage>
        <taxon>Eukaryota</taxon>
        <taxon>Fungi</taxon>
        <taxon>Dikarya</taxon>
        <taxon>Ascomycota</taxon>
        <taxon>Pezizomycotina</taxon>
        <taxon>Sordariomycetes</taxon>
        <taxon>Hypocreomycetidae</taxon>
        <taxon>Microascales</taxon>
        <taxon>Microascaceae</taxon>
        <taxon>Cephalotrichum</taxon>
    </lineage>
</organism>
<comment type="caution">
    <text evidence="3">The sequence shown here is derived from an EMBL/GenBank/DDBJ whole genome shotgun (WGS) entry which is preliminary data.</text>
</comment>
<evidence type="ECO:0000256" key="2">
    <source>
        <dbReference type="SAM" id="SignalP"/>
    </source>
</evidence>